<dbReference type="Gene3D" id="2.60.40.1630">
    <property type="entry name" value="bacillus anthracis domain"/>
    <property type="match status" value="1"/>
</dbReference>
<dbReference type="Pfam" id="PF08281">
    <property type="entry name" value="Sigma70_r4_2"/>
    <property type="match status" value="1"/>
</dbReference>
<dbReference type="NCBIfam" id="TIGR02937">
    <property type="entry name" value="sigma70-ECF"/>
    <property type="match status" value="1"/>
</dbReference>
<feature type="domain" description="RNA polymerase sigma factor 70 region 4 type 2" evidence="7">
    <location>
        <begin position="105"/>
        <end position="155"/>
    </location>
</feature>
<keyword evidence="4" id="KW-0804">Transcription</keyword>
<evidence type="ECO:0000256" key="4">
    <source>
        <dbReference type="ARBA" id="ARBA00023163"/>
    </source>
</evidence>
<evidence type="ECO:0000259" key="9">
    <source>
        <dbReference type="Pfam" id="PF18705"/>
    </source>
</evidence>
<dbReference type="InterPro" id="IPR013249">
    <property type="entry name" value="RNA_pol_sigma70_r4_t2"/>
</dbReference>
<keyword evidence="3" id="KW-0731">Sigma factor</keyword>
<dbReference type="Pfam" id="PF04542">
    <property type="entry name" value="Sigma70_r2"/>
    <property type="match status" value="1"/>
</dbReference>
<dbReference type="Proteomes" id="UP000018896">
    <property type="component" value="Unassembled WGS sequence"/>
</dbReference>
<reference evidence="10 11" key="1">
    <citation type="journal article" date="2014" name="Genome Announc.">
        <title>Draft Genome Sequences of Three Alkaliphilic Bacillus Strains, Bacillus wakoensis JCM 9140T, Bacillus akibai JCM 9157T, and Bacillus hemicellulosilyticus JCM 9152T.</title>
        <authorList>
            <person name="Yuki M."/>
            <person name="Oshima K."/>
            <person name="Suda W."/>
            <person name="Oshida Y."/>
            <person name="Kitamura K."/>
            <person name="Iida T."/>
            <person name="Hattori M."/>
            <person name="Ohkuma M."/>
        </authorList>
    </citation>
    <scope>NUCLEOTIDE SEQUENCE [LARGE SCALE GENOMIC DNA]</scope>
    <source>
        <strain evidence="10 11">JCM 9157</strain>
    </source>
</reference>
<dbReference type="Gene3D" id="1.10.10.10">
    <property type="entry name" value="Winged helix-like DNA-binding domain superfamily/Winged helix DNA-binding domain"/>
    <property type="match status" value="1"/>
</dbReference>
<keyword evidence="5" id="KW-0472">Membrane</keyword>
<dbReference type="InterPro" id="IPR025436">
    <property type="entry name" value="DUF4179"/>
</dbReference>
<comment type="similarity">
    <text evidence="1">Belongs to the sigma-70 factor family. ECF subfamily.</text>
</comment>
<gene>
    <name evidence="10" type="ORF">JCM9157_4472</name>
</gene>
<evidence type="ECO:0000259" key="6">
    <source>
        <dbReference type="Pfam" id="PF04542"/>
    </source>
</evidence>
<keyword evidence="2" id="KW-0805">Transcription regulation</keyword>
<keyword evidence="5" id="KW-0812">Transmembrane</keyword>
<keyword evidence="11" id="KW-1185">Reference proteome</keyword>
<feature type="domain" description="RNA polymerase sigma-70 region 2" evidence="6">
    <location>
        <begin position="18"/>
        <end position="81"/>
    </location>
</feature>
<dbReference type="InterPro" id="IPR036388">
    <property type="entry name" value="WH-like_DNA-bd_sf"/>
</dbReference>
<evidence type="ECO:0000259" key="7">
    <source>
        <dbReference type="Pfam" id="PF08281"/>
    </source>
</evidence>
<feature type="domain" description="DUF4179" evidence="8">
    <location>
        <begin position="208"/>
        <end position="299"/>
    </location>
</feature>
<dbReference type="PANTHER" id="PTHR43133:SF51">
    <property type="entry name" value="RNA POLYMERASE SIGMA FACTOR"/>
    <property type="match status" value="1"/>
</dbReference>
<dbReference type="eggNOG" id="COG1595">
    <property type="taxonomic scope" value="Bacteria"/>
</dbReference>
<dbReference type="STRING" id="1236973.JCM9157_4472"/>
<organism evidence="10 11">
    <name type="scientific">Halalkalibacter akibai (strain ATCC 43226 / DSM 21942 / CIP 109018 / JCM 9157 / 1139)</name>
    <name type="common">Bacillus akibai</name>
    <dbReference type="NCBI Taxonomy" id="1236973"/>
    <lineage>
        <taxon>Bacteria</taxon>
        <taxon>Bacillati</taxon>
        <taxon>Bacillota</taxon>
        <taxon>Bacilli</taxon>
        <taxon>Bacillales</taxon>
        <taxon>Bacillaceae</taxon>
        <taxon>Halalkalibacter</taxon>
    </lineage>
</organism>
<dbReference type="InterPro" id="IPR014284">
    <property type="entry name" value="RNA_pol_sigma-70_dom"/>
</dbReference>
<sequence length="611" mass="71280">MIQARKGNDQAFYDLMIANREKLYRMAYSYFHNEDDALEAVQEVTYRAFKQLKKLKEPAFFSTWLVRILINYCNDEMKRKGKVVAYEAFESKELLEEDHAEKLDLKTKIQMLRKEYQHVIILRYFHDLAVPEIARILEKPEGTIKTWQHQALKELKVAWKDGELHAMSSEKELYQIANKMNHVELPSKLNESIQAGMWQAQKERRVTKRRIWSSIAVSLFLLVFFTTVRASPTFANYISELPGGTWLVELVHSDKGLQQAIEQNYATAVGVSDEHAGLKLTIEGYTADEARIVIFYSLENKEGYSYASMQHFTLMPNEFLASMSYGEPHFEIENEKMVYGKIDIGINDINKLPEELTLATTFTLELPTTGEVNNEDVWEVIIPFEKESFLGLKEEYSFNETVDFAGQNITFSDAVIYPTQMSIEFEEDKENSLKIFSLEELAIENEKGERFEATTNGVISHNHNEWEKTLFLESSYFSEAEELYITASRVRALPKEALQVTFDVNSQTLLTAPRGLTLHEYSEDTSYHHFTFLIKMDEELDQSQSFQIFDRIILDEKKQQLDLINEWSSRTLEDSFEEFSFKVKKGNEQKLVFTIIDYPNRIYDEMKIRIK</sequence>
<dbReference type="PANTHER" id="PTHR43133">
    <property type="entry name" value="RNA POLYMERASE ECF-TYPE SIGMA FACTO"/>
    <property type="match status" value="1"/>
</dbReference>
<feature type="domain" description="DUF5643" evidence="9">
    <location>
        <begin position="394"/>
        <end position="497"/>
    </location>
</feature>
<dbReference type="SUPFAM" id="SSF88659">
    <property type="entry name" value="Sigma3 and sigma4 domains of RNA polymerase sigma factors"/>
    <property type="match status" value="1"/>
</dbReference>
<feature type="transmembrane region" description="Helical" evidence="5">
    <location>
        <begin position="211"/>
        <end position="228"/>
    </location>
</feature>
<evidence type="ECO:0000256" key="3">
    <source>
        <dbReference type="ARBA" id="ARBA00023082"/>
    </source>
</evidence>
<dbReference type="InterPro" id="IPR013325">
    <property type="entry name" value="RNA_pol_sigma_r2"/>
</dbReference>
<evidence type="ECO:0000256" key="1">
    <source>
        <dbReference type="ARBA" id="ARBA00010641"/>
    </source>
</evidence>
<dbReference type="EMBL" id="BAUV01000059">
    <property type="protein sequence ID" value="GAE37204.1"/>
    <property type="molecule type" value="Genomic_DNA"/>
</dbReference>
<proteinExistence type="inferred from homology"/>
<dbReference type="Pfam" id="PF18705">
    <property type="entry name" value="DUF5643"/>
    <property type="match status" value="1"/>
</dbReference>
<evidence type="ECO:0000259" key="8">
    <source>
        <dbReference type="Pfam" id="PF13786"/>
    </source>
</evidence>
<dbReference type="GO" id="GO:0003677">
    <property type="term" value="F:DNA binding"/>
    <property type="evidence" value="ECO:0007669"/>
    <property type="project" value="InterPro"/>
</dbReference>
<comment type="caution">
    <text evidence="10">The sequence shown here is derived from an EMBL/GenBank/DDBJ whole genome shotgun (WGS) entry which is preliminary data.</text>
</comment>
<name>W4R0W9_HALA3</name>
<keyword evidence="5" id="KW-1133">Transmembrane helix</keyword>
<protein>
    <submittedName>
        <fullName evidence="10">RNA polymerase sigma factor SigV</fullName>
    </submittedName>
</protein>
<dbReference type="InterPro" id="IPR013324">
    <property type="entry name" value="RNA_pol_sigma_r3/r4-like"/>
</dbReference>
<accession>W4R0W9</accession>
<evidence type="ECO:0000313" key="11">
    <source>
        <dbReference type="Proteomes" id="UP000018896"/>
    </source>
</evidence>
<dbReference type="Pfam" id="PF13786">
    <property type="entry name" value="DUF4179"/>
    <property type="match status" value="1"/>
</dbReference>
<dbReference type="Gene3D" id="1.10.1740.10">
    <property type="match status" value="1"/>
</dbReference>
<evidence type="ECO:0000313" key="10">
    <source>
        <dbReference type="EMBL" id="GAE37204.1"/>
    </source>
</evidence>
<dbReference type="InterPro" id="IPR040680">
    <property type="entry name" value="DUF5643"/>
</dbReference>
<dbReference type="AlphaFoldDB" id="W4R0W9"/>
<dbReference type="CDD" id="cd06171">
    <property type="entry name" value="Sigma70_r4"/>
    <property type="match status" value="1"/>
</dbReference>
<dbReference type="GO" id="GO:0016987">
    <property type="term" value="F:sigma factor activity"/>
    <property type="evidence" value="ECO:0007669"/>
    <property type="project" value="UniProtKB-KW"/>
</dbReference>
<evidence type="ECO:0000256" key="5">
    <source>
        <dbReference type="SAM" id="Phobius"/>
    </source>
</evidence>
<evidence type="ECO:0000256" key="2">
    <source>
        <dbReference type="ARBA" id="ARBA00023015"/>
    </source>
</evidence>
<dbReference type="GO" id="GO:0006352">
    <property type="term" value="P:DNA-templated transcription initiation"/>
    <property type="evidence" value="ECO:0007669"/>
    <property type="project" value="InterPro"/>
</dbReference>
<dbReference type="InterPro" id="IPR007627">
    <property type="entry name" value="RNA_pol_sigma70_r2"/>
</dbReference>
<dbReference type="SUPFAM" id="SSF88946">
    <property type="entry name" value="Sigma2 domain of RNA polymerase sigma factors"/>
    <property type="match status" value="1"/>
</dbReference>
<dbReference type="InterPro" id="IPR039425">
    <property type="entry name" value="RNA_pol_sigma-70-like"/>
</dbReference>